<protein>
    <recommendedName>
        <fullName evidence="6">tRNA-dihydrouridine synthase</fullName>
        <ecNumber evidence="6">1.3.1.-</ecNumber>
    </recommendedName>
</protein>
<dbReference type="EC" id="1.3.1.-" evidence="6"/>
<dbReference type="PANTHER" id="PTHR11082">
    <property type="entry name" value="TRNA-DIHYDROURIDINE SYNTHASE"/>
    <property type="match status" value="1"/>
</dbReference>
<keyword evidence="4 6" id="KW-0819">tRNA processing</keyword>
<keyword evidence="5 6" id="KW-0560">Oxidoreductase</keyword>
<comment type="function">
    <text evidence="6">Catalyzes the synthesis of dihydrouridine, a modified base found in the D-loop of most tRNAs.</text>
</comment>
<comment type="cofactor">
    <cofactor evidence="1 6 8">
        <name>FMN</name>
        <dbReference type="ChEBI" id="CHEBI:58210"/>
    </cofactor>
</comment>
<evidence type="ECO:0000256" key="4">
    <source>
        <dbReference type="ARBA" id="ARBA00022694"/>
    </source>
</evidence>
<dbReference type="GO" id="GO:0050660">
    <property type="term" value="F:flavin adenine dinucleotide binding"/>
    <property type="evidence" value="ECO:0007669"/>
    <property type="project" value="InterPro"/>
</dbReference>
<evidence type="ECO:0000256" key="6">
    <source>
        <dbReference type="PIRNR" id="PIRNR006621"/>
    </source>
</evidence>
<dbReference type="OrthoDB" id="9977870at2759"/>
<dbReference type="InterPro" id="IPR035587">
    <property type="entry name" value="DUS-like_FMN-bd"/>
</dbReference>
<gene>
    <name evidence="10" type="ORF">DILT_LOCUS12247</name>
</gene>
<keyword evidence="11" id="KW-1185">Reference proteome</keyword>
<evidence type="ECO:0000256" key="7">
    <source>
        <dbReference type="PIRSR" id="PIRSR006621-1"/>
    </source>
</evidence>
<dbReference type="Proteomes" id="UP000281553">
    <property type="component" value="Unassembled WGS sequence"/>
</dbReference>
<dbReference type="CDD" id="cd02801">
    <property type="entry name" value="DUS_like_FMN"/>
    <property type="match status" value="1"/>
</dbReference>
<feature type="binding site" evidence="8">
    <location>
        <position position="43"/>
    </location>
    <ligand>
        <name>FMN</name>
        <dbReference type="ChEBI" id="CHEBI:58210"/>
    </ligand>
</feature>
<feature type="binding site" evidence="8">
    <location>
        <position position="135"/>
    </location>
    <ligand>
        <name>FMN</name>
        <dbReference type="ChEBI" id="CHEBI:58210"/>
    </ligand>
</feature>
<dbReference type="PIRSF" id="PIRSF006621">
    <property type="entry name" value="Dus"/>
    <property type="match status" value="1"/>
</dbReference>
<feature type="domain" description="DUS-like FMN-binding" evidence="9">
    <location>
        <begin position="1"/>
        <end position="101"/>
    </location>
</feature>
<keyword evidence="2 6" id="KW-0285">Flavoprotein</keyword>
<dbReference type="PROSITE" id="PS01136">
    <property type="entry name" value="UPF0034"/>
    <property type="match status" value="1"/>
</dbReference>
<dbReference type="EMBL" id="UYRU01065775">
    <property type="protein sequence ID" value="VDN16416.1"/>
    <property type="molecule type" value="Genomic_DNA"/>
</dbReference>
<evidence type="ECO:0000256" key="2">
    <source>
        <dbReference type="ARBA" id="ARBA00022630"/>
    </source>
</evidence>
<keyword evidence="8" id="KW-0547">Nucleotide-binding</keyword>
<dbReference type="InterPro" id="IPR018517">
    <property type="entry name" value="tRNA_hU_synthase_CS"/>
</dbReference>
<comment type="similarity">
    <text evidence="6">Belongs to the dus family.</text>
</comment>
<dbReference type="InterPro" id="IPR001269">
    <property type="entry name" value="DUS_fam"/>
</dbReference>
<dbReference type="Pfam" id="PF01207">
    <property type="entry name" value="Dus"/>
    <property type="match status" value="2"/>
</dbReference>
<evidence type="ECO:0000313" key="11">
    <source>
        <dbReference type="Proteomes" id="UP000281553"/>
    </source>
</evidence>
<dbReference type="GO" id="GO:0017150">
    <property type="term" value="F:tRNA dihydrouridine synthase activity"/>
    <property type="evidence" value="ECO:0007669"/>
    <property type="project" value="InterPro"/>
</dbReference>
<evidence type="ECO:0000256" key="3">
    <source>
        <dbReference type="ARBA" id="ARBA00022643"/>
    </source>
</evidence>
<evidence type="ECO:0000256" key="5">
    <source>
        <dbReference type="ARBA" id="ARBA00023002"/>
    </source>
</evidence>
<keyword evidence="3 6" id="KW-0288">FMN</keyword>
<sequence length="287" mass="31997">MVRKHNVDLAFSSMIMSDAFLHSEAVRAVEFTTCPEDRPLIVQLACKNSPDFARCCELLLNQCDGVDLNCGCPQGWAMKDGYGAAMLKQPELIADLVKAARCVAPRWRCPTEAADCDKHPTADRPDRVPFSVSVKIRLVPTSSSRATGADSSEENNVKLTVELIRRAAAMGVDWVTVHGRTASQRTSDPCQWEAIRNIIDARIPHLEDGSAPLPVFLNGDVASAADAWRAHQLTTCPGKAVQTPHRSLLRLLLLRRRRRRRLLLLLLIDACFPVYRSRAKIDYLFRL</sequence>
<name>A0A3P7PEJ6_DIBLA</name>
<reference evidence="10 11" key="1">
    <citation type="submission" date="2018-11" db="EMBL/GenBank/DDBJ databases">
        <authorList>
            <consortium name="Pathogen Informatics"/>
        </authorList>
    </citation>
    <scope>NUCLEOTIDE SEQUENCE [LARGE SCALE GENOMIC DNA]</scope>
</reference>
<evidence type="ECO:0000313" key="10">
    <source>
        <dbReference type="EMBL" id="VDN16416.1"/>
    </source>
</evidence>
<proteinExistence type="inferred from homology"/>
<dbReference type="SUPFAM" id="SSF51395">
    <property type="entry name" value="FMN-linked oxidoreductases"/>
    <property type="match status" value="1"/>
</dbReference>
<evidence type="ECO:0000259" key="9">
    <source>
        <dbReference type="Pfam" id="PF01207"/>
    </source>
</evidence>
<organism evidence="10 11">
    <name type="scientific">Dibothriocephalus latus</name>
    <name type="common">Fish tapeworm</name>
    <name type="synonym">Diphyllobothrium latum</name>
    <dbReference type="NCBI Taxonomy" id="60516"/>
    <lineage>
        <taxon>Eukaryota</taxon>
        <taxon>Metazoa</taxon>
        <taxon>Spiralia</taxon>
        <taxon>Lophotrochozoa</taxon>
        <taxon>Platyhelminthes</taxon>
        <taxon>Cestoda</taxon>
        <taxon>Eucestoda</taxon>
        <taxon>Diphyllobothriidea</taxon>
        <taxon>Diphyllobothriidae</taxon>
        <taxon>Dibothriocephalus</taxon>
    </lineage>
</organism>
<accession>A0A3P7PEJ6</accession>
<dbReference type="InterPro" id="IPR013785">
    <property type="entry name" value="Aldolase_TIM"/>
</dbReference>
<feature type="active site" description="Proton donor" evidence="7">
    <location>
        <position position="72"/>
    </location>
</feature>
<dbReference type="AlphaFoldDB" id="A0A3P7PEJ6"/>
<dbReference type="Gene3D" id="3.20.20.70">
    <property type="entry name" value="Aldolase class I"/>
    <property type="match status" value="1"/>
</dbReference>
<evidence type="ECO:0000256" key="8">
    <source>
        <dbReference type="PIRSR" id="PIRSR006621-2"/>
    </source>
</evidence>
<feature type="domain" description="DUS-like FMN-binding" evidence="9">
    <location>
        <begin position="147"/>
        <end position="238"/>
    </location>
</feature>
<dbReference type="PANTHER" id="PTHR11082:SF31">
    <property type="entry name" value="TRNA-DIHYDROURIDINE(20A_20B) SYNTHASE [NAD(P)+]-LIKE"/>
    <property type="match status" value="1"/>
</dbReference>
<evidence type="ECO:0000256" key="1">
    <source>
        <dbReference type="ARBA" id="ARBA00001917"/>
    </source>
</evidence>
<feature type="binding site" evidence="8">
    <location>
        <position position="178"/>
    </location>
    <ligand>
        <name>FMN</name>
        <dbReference type="ChEBI" id="CHEBI:58210"/>
    </ligand>
</feature>